<dbReference type="RefSeq" id="WP_206721517.1">
    <property type="nucleotide sequence ID" value="NZ_CP071090.1"/>
</dbReference>
<comment type="similarity">
    <text evidence="2">Belongs to the metallo-beta-lactamase superfamily.</text>
</comment>
<evidence type="ECO:0000256" key="1">
    <source>
        <dbReference type="ARBA" id="ARBA00001947"/>
    </source>
</evidence>
<dbReference type="PANTHER" id="PTHR42978">
    <property type="entry name" value="QUORUM-QUENCHING LACTONASE YTNP-RELATED-RELATED"/>
    <property type="match status" value="1"/>
</dbReference>
<dbReference type="Gene3D" id="3.60.15.10">
    <property type="entry name" value="Ribonuclease Z/Hydroxyacylglutathione hydrolase-like"/>
    <property type="match status" value="1"/>
</dbReference>
<sequence>MSRAWMKWAAGLTVLTLGVAGAVLVPYRPVEVDGSVPPKPPFNLPNRKPGLRLHVFNTAMNRMSSLLVGSQRPWRPAPAFAIEHPTQGLVLFDTGISREVAREGESAMPIPLRWLFESRGREERLLTAQLREAGLRPEDVRQVIVSHLHEDHVGELGEFPNARIIAGPGSSSFAAEHGWSERWREVAFDGATPLPPFDASLDLFGDGSVMLLAGGGHTREDLMALVSLPSGPVLLAGDAVVHRDWLESRDVQRIAVKPERAADVRNQVRALLATRPDVVMLAGHDLGGVPMDREDLRVHHPEWLVPEAWPVSP</sequence>
<accession>A0ABX7NRA9</accession>
<dbReference type="Proteomes" id="UP000662747">
    <property type="component" value="Chromosome"/>
</dbReference>
<gene>
    <name evidence="7" type="ORF">JY651_32260</name>
</gene>
<comment type="cofactor">
    <cofactor evidence="1">
        <name>Zn(2+)</name>
        <dbReference type="ChEBI" id="CHEBI:29105"/>
    </cofactor>
</comment>
<reference evidence="7 8" key="1">
    <citation type="submission" date="2021-02" db="EMBL/GenBank/DDBJ databases">
        <title>De Novo genome assembly of isolated myxobacteria.</title>
        <authorList>
            <person name="Stevens D.C."/>
        </authorList>
    </citation>
    <scope>NUCLEOTIDE SEQUENCE [LARGE SCALE GENOMIC DNA]</scope>
    <source>
        <strain evidence="8">SCPEA02</strain>
    </source>
</reference>
<evidence type="ECO:0000256" key="4">
    <source>
        <dbReference type="ARBA" id="ARBA00022801"/>
    </source>
</evidence>
<organism evidence="7 8">
    <name type="scientific">Pyxidicoccus parkwayensis</name>
    <dbReference type="NCBI Taxonomy" id="2813578"/>
    <lineage>
        <taxon>Bacteria</taxon>
        <taxon>Pseudomonadati</taxon>
        <taxon>Myxococcota</taxon>
        <taxon>Myxococcia</taxon>
        <taxon>Myxococcales</taxon>
        <taxon>Cystobacterineae</taxon>
        <taxon>Myxococcaceae</taxon>
        <taxon>Pyxidicoccus</taxon>
    </lineage>
</organism>
<dbReference type="SMART" id="SM00849">
    <property type="entry name" value="Lactamase_B"/>
    <property type="match status" value="1"/>
</dbReference>
<dbReference type="InterPro" id="IPR051013">
    <property type="entry name" value="MBL_superfamily_lactonases"/>
</dbReference>
<evidence type="ECO:0000256" key="5">
    <source>
        <dbReference type="ARBA" id="ARBA00022833"/>
    </source>
</evidence>
<keyword evidence="5" id="KW-0862">Zinc</keyword>
<dbReference type="SUPFAM" id="SSF56281">
    <property type="entry name" value="Metallo-hydrolase/oxidoreductase"/>
    <property type="match status" value="1"/>
</dbReference>
<evidence type="ECO:0000256" key="3">
    <source>
        <dbReference type="ARBA" id="ARBA00022723"/>
    </source>
</evidence>
<protein>
    <submittedName>
        <fullName evidence="7">MBL fold metallo-hydrolase</fullName>
    </submittedName>
</protein>
<keyword evidence="3" id="KW-0479">Metal-binding</keyword>
<dbReference type="PANTHER" id="PTHR42978:SF2">
    <property type="entry name" value="102 KBASES UNSTABLE REGION: FROM 1 TO 119443"/>
    <property type="match status" value="1"/>
</dbReference>
<evidence type="ECO:0000313" key="7">
    <source>
        <dbReference type="EMBL" id="QSQ19936.1"/>
    </source>
</evidence>
<proteinExistence type="inferred from homology"/>
<evidence type="ECO:0000259" key="6">
    <source>
        <dbReference type="SMART" id="SM00849"/>
    </source>
</evidence>
<evidence type="ECO:0000256" key="2">
    <source>
        <dbReference type="ARBA" id="ARBA00007749"/>
    </source>
</evidence>
<feature type="domain" description="Metallo-beta-lactamase" evidence="6">
    <location>
        <begin position="76"/>
        <end position="284"/>
    </location>
</feature>
<dbReference type="EMBL" id="CP071090">
    <property type="protein sequence ID" value="QSQ19936.1"/>
    <property type="molecule type" value="Genomic_DNA"/>
</dbReference>
<dbReference type="InterPro" id="IPR036866">
    <property type="entry name" value="RibonucZ/Hydroxyglut_hydro"/>
</dbReference>
<name>A0ABX7NRA9_9BACT</name>
<keyword evidence="4" id="KW-0378">Hydrolase</keyword>
<keyword evidence="8" id="KW-1185">Reference proteome</keyword>
<dbReference type="InterPro" id="IPR001279">
    <property type="entry name" value="Metallo-B-lactamas"/>
</dbReference>
<dbReference type="Pfam" id="PF00753">
    <property type="entry name" value="Lactamase_B"/>
    <property type="match status" value="1"/>
</dbReference>
<evidence type="ECO:0000313" key="8">
    <source>
        <dbReference type="Proteomes" id="UP000662747"/>
    </source>
</evidence>